<dbReference type="Proteomes" id="UP001465755">
    <property type="component" value="Unassembled WGS sequence"/>
</dbReference>
<keyword evidence="2" id="KW-1185">Reference proteome</keyword>
<reference evidence="1 2" key="1">
    <citation type="journal article" date="2024" name="Nat. Commun.">
        <title>Phylogenomics reveals the evolutionary origins of lichenization in chlorophyte algae.</title>
        <authorList>
            <person name="Puginier C."/>
            <person name="Libourel C."/>
            <person name="Otte J."/>
            <person name="Skaloud P."/>
            <person name="Haon M."/>
            <person name="Grisel S."/>
            <person name="Petersen M."/>
            <person name="Berrin J.G."/>
            <person name="Delaux P.M."/>
            <person name="Dal Grande F."/>
            <person name="Keller J."/>
        </authorList>
    </citation>
    <scope>NUCLEOTIDE SEQUENCE [LARGE SCALE GENOMIC DNA]</scope>
    <source>
        <strain evidence="1 2">SAG 2036</strain>
    </source>
</reference>
<evidence type="ECO:0000313" key="1">
    <source>
        <dbReference type="EMBL" id="KAK9812444.1"/>
    </source>
</evidence>
<dbReference type="AlphaFoldDB" id="A0AAW1PX75"/>
<sequence>MLETALQTERKAVNVFLTRVTQDILQPLQEAWLDACAPTRPWCPDWWLMASLLAQRHREPQAPEFPDLLTYPHLPNIQALMPLLPAFQLLITPCTAMGSGGQLKRGLLNCSCFTVRLQSPSGVLYEMPSMQSLRGLTLVETQQGKYRQHWQLAPSARSSCPDVTCAY</sequence>
<organism evidence="1 2">
    <name type="scientific">Symbiochloris irregularis</name>
    <dbReference type="NCBI Taxonomy" id="706552"/>
    <lineage>
        <taxon>Eukaryota</taxon>
        <taxon>Viridiplantae</taxon>
        <taxon>Chlorophyta</taxon>
        <taxon>core chlorophytes</taxon>
        <taxon>Trebouxiophyceae</taxon>
        <taxon>Trebouxiales</taxon>
        <taxon>Trebouxiaceae</taxon>
        <taxon>Symbiochloris</taxon>
    </lineage>
</organism>
<name>A0AAW1PX75_9CHLO</name>
<evidence type="ECO:0000313" key="2">
    <source>
        <dbReference type="Proteomes" id="UP001465755"/>
    </source>
</evidence>
<comment type="caution">
    <text evidence="1">The sequence shown here is derived from an EMBL/GenBank/DDBJ whole genome shotgun (WGS) entry which is preliminary data.</text>
</comment>
<accession>A0AAW1PX75</accession>
<protein>
    <submittedName>
        <fullName evidence="1">Uncharacterized protein</fullName>
    </submittedName>
</protein>
<proteinExistence type="predicted"/>
<gene>
    <name evidence="1" type="ORF">WJX73_000188</name>
</gene>
<dbReference type="EMBL" id="JALJOQ010000006">
    <property type="protein sequence ID" value="KAK9812444.1"/>
    <property type="molecule type" value="Genomic_DNA"/>
</dbReference>